<dbReference type="PANTHER" id="PTHR18929:SF132">
    <property type="entry name" value="PROTEIN DISULFIDE-ISOMERASE A3"/>
    <property type="match status" value="1"/>
</dbReference>
<dbReference type="OrthoDB" id="427280at2759"/>
<dbReference type="InterPro" id="IPR005792">
    <property type="entry name" value="Prot_disulphide_isomerase"/>
</dbReference>
<dbReference type="PROSITE" id="PS51352">
    <property type="entry name" value="THIOREDOXIN_2"/>
    <property type="match status" value="2"/>
</dbReference>
<dbReference type="GO" id="GO:0005788">
    <property type="term" value="C:endoplasmic reticulum lumen"/>
    <property type="evidence" value="ECO:0007669"/>
    <property type="project" value="UniProtKB-SubCell"/>
</dbReference>
<dbReference type="NCBIfam" id="TIGR01130">
    <property type="entry name" value="ER_PDI_fam"/>
    <property type="match status" value="1"/>
</dbReference>
<dbReference type="PRINTS" id="PR00421">
    <property type="entry name" value="THIOREDOXIN"/>
</dbReference>
<feature type="domain" description="Thioredoxin" evidence="15">
    <location>
        <begin position="31"/>
        <end position="153"/>
    </location>
</feature>
<dbReference type="CDD" id="cd02961">
    <property type="entry name" value="PDI_a_family"/>
    <property type="match status" value="1"/>
</dbReference>
<keyword evidence="17" id="KW-1185">Reference proteome</keyword>
<keyword evidence="5 14" id="KW-0732">Signal</keyword>
<dbReference type="EMBL" id="MDYQ01000016">
    <property type="protein sequence ID" value="PRP87912.1"/>
    <property type="molecule type" value="Genomic_DNA"/>
</dbReference>
<dbReference type="CDD" id="cd02981">
    <property type="entry name" value="PDI_b_family"/>
    <property type="match status" value="1"/>
</dbReference>
<keyword evidence="7" id="KW-0256">Endoplasmic reticulum</keyword>
<sequence length="510" mass="55513">MATAVRSNSHIVIMHSSSTENMKTFLFLTTLLACALYACAEVEVEEGVLVLNAENFDETVNGKDLVLVEFYAPWCGHCKTLAPHYAKAATELEALGISLAKVNADTEENRPLASRFDVKGFPTLKVFRKGEASEYDGGRTSDTIVSYMKRQNQPAVTFLNSTEQVQALADGSDIAIVAFFDAAGSEDESKFSAVANALRNSYTFAAVVAEPTIASAFGVEGSNGVIVFKPFDEKKNVLTTEEIGSLRQSISKYATPLIDEIGPTNYKGYVDSGLPIAYVFVKPEEKDDFISKVRPLAESSRGQISWVWIDAPKYMRHGQNLGLSGNTIPAFVIEETSTGLHFVFDETKTVDAEALKEFTSQYLSKQLQPTIKSEEIPTSNDGPVKVVVAKNFDTIVKDSSKHVLLEFYAPWCGHCKTLAPIWEQLGTDFASTSDIVIAKIDATANDVDPKLGIRGFPTIKLFLKDGKEAPVDYEGNRSKADLIEFITKNTGVAAPAAAASEETAEGKDEL</sequence>
<evidence type="ECO:0000256" key="5">
    <source>
        <dbReference type="ARBA" id="ARBA00022729"/>
    </source>
</evidence>
<dbReference type="InParanoid" id="A0A2P6NVB4"/>
<dbReference type="Pfam" id="PF00085">
    <property type="entry name" value="Thioredoxin"/>
    <property type="match status" value="2"/>
</dbReference>
<dbReference type="Gene3D" id="3.40.30.10">
    <property type="entry name" value="Glutaredoxin"/>
    <property type="match status" value="4"/>
</dbReference>
<evidence type="ECO:0000259" key="15">
    <source>
        <dbReference type="PROSITE" id="PS51352"/>
    </source>
</evidence>
<evidence type="ECO:0000256" key="11">
    <source>
        <dbReference type="PIRSR" id="PIRSR605792-51"/>
    </source>
</evidence>
<dbReference type="InterPro" id="IPR017937">
    <property type="entry name" value="Thioredoxin_CS"/>
</dbReference>
<evidence type="ECO:0000256" key="10">
    <source>
        <dbReference type="ARBA" id="ARBA00023284"/>
    </source>
</evidence>
<dbReference type="InterPro" id="IPR005788">
    <property type="entry name" value="PDI_thioredoxin-like_dom"/>
</dbReference>
<evidence type="ECO:0000256" key="8">
    <source>
        <dbReference type="ARBA" id="ARBA00023157"/>
    </source>
</evidence>
<dbReference type="STRING" id="1890364.A0A2P6NVB4"/>
<dbReference type="CDD" id="cd02982">
    <property type="entry name" value="PDI_b'_family"/>
    <property type="match status" value="1"/>
</dbReference>
<evidence type="ECO:0000256" key="1">
    <source>
        <dbReference type="ARBA" id="ARBA00001182"/>
    </source>
</evidence>
<dbReference type="InterPro" id="IPR013766">
    <property type="entry name" value="Thioredoxin_domain"/>
</dbReference>
<evidence type="ECO:0000256" key="6">
    <source>
        <dbReference type="ARBA" id="ARBA00022737"/>
    </source>
</evidence>
<gene>
    <name evidence="16" type="ORF">PROFUN_02649</name>
</gene>
<dbReference type="GO" id="GO:0034976">
    <property type="term" value="P:response to endoplasmic reticulum stress"/>
    <property type="evidence" value="ECO:0007669"/>
    <property type="project" value="TreeGrafter"/>
</dbReference>
<comment type="similarity">
    <text evidence="3 12">Belongs to the protein disulfide isomerase family.</text>
</comment>
<evidence type="ECO:0000256" key="4">
    <source>
        <dbReference type="ARBA" id="ARBA00012723"/>
    </source>
</evidence>
<evidence type="ECO:0000256" key="13">
    <source>
        <dbReference type="RuleBase" id="RU361130"/>
    </source>
</evidence>
<dbReference type="PANTHER" id="PTHR18929">
    <property type="entry name" value="PROTEIN DISULFIDE ISOMERASE"/>
    <property type="match status" value="1"/>
</dbReference>
<feature type="signal peptide" evidence="14">
    <location>
        <begin position="1"/>
        <end position="40"/>
    </location>
</feature>
<accession>A0A2P6NVB4</accession>
<dbReference type="FunFam" id="3.40.30.10:FF:000027">
    <property type="entry name" value="protein disulfide-isomerase A2"/>
    <property type="match status" value="1"/>
</dbReference>
<evidence type="ECO:0000313" key="16">
    <source>
        <dbReference type="EMBL" id="PRP87912.1"/>
    </source>
</evidence>
<feature type="disulfide bond" description="Redox-active" evidence="11">
    <location>
        <begin position="412"/>
        <end position="415"/>
    </location>
</feature>
<proteinExistence type="inferred from homology"/>
<dbReference type="PROSITE" id="PS00194">
    <property type="entry name" value="THIOREDOXIN_1"/>
    <property type="match status" value="2"/>
</dbReference>
<dbReference type="AlphaFoldDB" id="A0A2P6NVB4"/>
<evidence type="ECO:0000313" key="17">
    <source>
        <dbReference type="Proteomes" id="UP000241769"/>
    </source>
</evidence>
<dbReference type="GO" id="GO:0006457">
    <property type="term" value="P:protein folding"/>
    <property type="evidence" value="ECO:0007669"/>
    <property type="project" value="TreeGrafter"/>
</dbReference>
<name>A0A2P6NVB4_9EUKA</name>
<dbReference type="FunFam" id="3.40.30.10:FF:000017">
    <property type="entry name" value="Protein disulfide-isomerase A4"/>
    <property type="match status" value="1"/>
</dbReference>
<organism evidence="16 17">
    <name type="scientific">Planoprotostelium fungivorum</name>
    <dbReference type="NCBI Taxonomy" id="1890364"/>
    <lineage>
        <taxon>Eukaryota</taxon>
        <taxon>Amoebozoa</taxon>
        <taxon>Evosea</taxon>
        <taxon>Variosea</taxon>
        <taxon>Cavosteliida</taxon>
        <taxon>Cavosteliaceae</taxon>
        <taxon>Planoprotostelium</taxon>
    </lineage>
</organism>
<dbReference type="FunCoup" id="A0A2P6NVB4">
    <property type="interactions" value="629"/>
</dbReference>
<feature type="disulfide bond" description="Redox-active" evidence="11">
    <location>
        <begin position="75"/>
        <end position="78"/>
    </location>
</feature>
<keyword evidence="8 11" id="KW-1015">Disulfide bond</keyword>
<dbReference type="Proteomes" id="UP000241769">
    <property type="component" value="Unassembled WGS sequence"/>
</dbReference>
<evidence type="ECO:0000256" key="14">
    <source>
        <dbReference type="SAM" id="SignalP"/>
    </source>
</evidence>
<feature type="domain" description="Thioredoxin" evidence="15">
    <location>
        <begin position="365"/>
        <end position="491"/>
    </location>
</feature>
<reference evidence="16 17" key="1">
    <citation type="journal article" date="2018" name="Genome Biol. Evol.">
        <title>Multiple Roots of Fruiting Body Formation in Amoebozoa.</title>
        <authorList>
            <person name="Hillmann F."/>
            <person name="Forbes G."/>
            <person name="Novohradska S."/>
            <person name="Ferling I."/>
            <person name="Riege K."/>
            <person name="Groth M."/>
            <person name="Westermann M."/>
            <person name="Marz M."/>
            <person name="Spaller T."/>
            <person name="Winckler T."/>
            <person name="Schaap P."/>
            <person name="Glockner G."/>
        </authorList>
    </citation>
    <scope>NUCLEOTIDE SEQUENCE [LARGE SCALE GENOMIC DNA]</scope>
    <source>
        <strain evidence="16 17">Jena</strain>
    </source>
</reference>
<dbReference type="EC" id="5.3.4.1" evidence="4 13"/>
<dbReference type="Pfam" id="PF13848">
    <property type="entry name" value="Thioredoxin_6"/>
    <property type="match status" value="1"/>
</dbReference>
<comment type="caution">
    <text evidence="16">The sequence shown here is derived from an EMBL/GenBank/DDBJ whole genome shotgun (WGS) entry which is preliminary data.</text>
</comment>
<keyword evidence="9 13" id="KW-0413">Isomerase</keyword>
<protein>
    <recommendedName>
        <fullName evidence="4 13">Protein disulfide-isomerase</fullName>
        <ecNumber evidence="4 13">5.3.4.1</ecNumber>
    </recommendedName>
</protein>
<keyword evidence="6" id="KW-0677">Repeat</keyword>
<evidence type="ECO:0000256" key="3">
    <source>
        <dbReference type="ARBA" id="ARBA00006347"/>
    </source>
</evidence>
<evidence type="ECO:0000256" key="12">
    <source>
        <dbReference type="RuleBase" id="RU004208"/>
    </source>
</evidence>
<feature type="chain" id="PRO_5015138836" description="Protein disulfide-isomerase" evidence="14">
    <location>
        <begin position="41"/>
        <end position="510"/>
    </location>
</feature>
<dbReference type="NCBIfam" id="TIGR01126">
    <property type="entry name" value="pdi_dom"/>
    <property type="match status" value="2"/>
</dbReference>
<comment type="subcellular location">
    <subcellularLocation>
        <location evidence="2">Endoplasmic reticulum lumen</location>
    </subcellularLocation>
</comment>
<evidence type="ECO:0000256" key="7">
    <source>
        <dbReference type="ARBA" id="ARBA00022824"/>
    </source>
</evidence>
<dbReference type="PROSITE" id="PS51257">
    <property type="entry name" value="PROKAR_LIPOPROTEIN"/>
    <property type="match status" value="1"/>
</dbReference>
<keyword evidence="10 11" id="KW-0676">Redox-active center</keyword>
<evidence type="ECO:0000256" key="9">
    <source>
        <dbReference type="ARBA" id="ARBA00023235"/>
    </source>
</evidence>
<dbReference type="CDD" id="cd02995">
    <property type="entry name" value="PDI_a_PDI_a'_C"/>
    <property type="match status" value="1"/>
</dbReference>
<dbReference type="InterPro" id="IPR036249">
    <property type="entry name" value="Thioredoxin-like_sf"/>
</dbReference>
<dbReference type="SUPFAM" id="SSF52833">
    <property type="entry name" value="Thioredoxin-like"/>
    <property type="match status" value="4"/>
</dbReference>
<dbReference type="GO" id="GO:0003756">
    <property type="term" value="F:protein disulfide isomerase activity"/>
    <property type="evidence" value="ECO:0007669"/>
    <property type="project" value="UniProtKB-EC"/>
</dbReference>
<evidence type="ECO:0000256" key="2">
    <source>
        <dbReference type="ARBA" id="ARBA00004319"/>
    </source>
</evidence>
<comment type="catalytic activity">
    <reaction evidence="1 13">
        <text>Catalyzes the rearrangement of -S-S- bonds in proteins.</text>
        <dbReference type="EC" id="5.3.4.1"/>
    </reaction>
</comment>